<sequence>MFIYENAVQNHGSSRVGLRHRHRTAPAPPPTPATKPQVRKGILVRTKNKHVRRVRGRTAAVFATAGSVIAVGIAALATATSASAAPAPGSYSLKNAGSGLCLQVPGASTGSGVQLAQSSCNGAAEQTFTLAASGGGYTLTAAHSGRCAGVRDASTSAGKPVEQQSCSGAATQVWKLTETGSGFQVVNGNGGKCLNVKDSSTASGALIQQNSCDSVKSKHWTFTPAGSTPPPTTPPPTTPPPTNPGDRPAWPSANGQQAVGSTIAVSGTLDGNMKRYYGTGDLGDDGQSEDLPALFELADGATLQNVILGSPAADGVHCKGTCTLKNVWWEDVGEDAATFRGSSASLLRTVDGGGARLASDKVFQHNGAGTLVVKNFQADDIGKLVRSCGNCSTQYARHIQVQNVWLTAPADSLVGINTNYGDTARLSGVTVYDDAGRDIEICTKYKGTTSGEPSKIGSGPDSTNCLYRESDITYVD</sequence>
<dbReference type="CDD" id="cd00161">
    <property type="entry name" value="beta-trefoil_Ricin-like"/>
    <property type="match status" value="1"/>
</dbReference>
<dbReference type="PANTHER" id="PTHR33407:SF9">
    <property type="entry name" value="PECTATE LYASE F-RELATED"/>
    <property type="match status" value="1"/>
</dbReference>
<keyword evidence="7" id="KW-0732">Signal</keyword>
<evidence type="ECO:0000256" key="1">
    <source>
        <dbReference type="ARBA" id="ARBA00000695"/>
    </source>
</evidence>
<keyword evidence="14" id="KW-1185">Reference proteome</keyword>
<evidence type="ECO:0000313" key="14">
    <source>
        <dbReference type="Proteomes" id="UP000664109"/>
    </source>
</evidence>
<feature type="region of interest" description="Disordered" evidence="10">
    <location>
        <begin position="13"/>
        <end position="36"/>
    </location>
</feature>
<dbReference type="GO" id="GO:0016829">
    <property type="term" value="F:lyase activity"/>
    <property type="evidence" value="ECO:0007669"/>
    <property type="project" value="UniProtKB-KW"/>
</dbReference>
<comment type="caution">
    <text evidence="13">The sequence shown here is derived from an EMBL/GenBank/DDBJ whole genome shotgun (WGS) entry which is preliminary data.</text>
</comment>
<dbReference type="Proteomes" id="UP000664109">
    <property type="component" value="Unassembled WGS sequence"/>
</dbReference>
<dbReference type="InterPro" id="IPR011050">
    <property type="entry name" value="Pectin_lyase_fold/virulence"/>
</dbReference>
<comment type="subcellular location">
    <subcellularLocation>
        <location evidence="3">Secreted</location>
    </subcellularLocation>
</comment>
<evidence type="ECO:0000256" key="7">
    <source>
        <dbReference type="ARBA" id="ARBA00022729"/>
    </source>
</evidence>
<keyword evidence="6" id="KW-0964">Secreted</keyword>
<dbReference type="InterPro" id="IPR035992">
    <property type="entry name" value="Ricin_B-like_lectins"/>
</dbReference>
<dbReference type="SUPFAM" id="SSF50370">
    <property type="entry name" value="Ricin B-like lectins"/>
    <property type="match status" value="1"/>
</dbReference>
<dbReference type="EC" id="4.2.2.2" evidence="5"/>
<evidence type="ECO:0000256" key="3">
    <source>
        <dbReference type="ARBA" id="ARBA00004613"/>
    </source>
</evidence>
<reference evidence="13 14" key="1">
    <citation type="journal article" date="2016" name="Arch. Microbiol.">
        <title>Streptomyces zhihengii sp. nov., isolated from rhizospheric soil of Psammosilene tunicoides.</title>
        <authorList>
            <person name="Huang M.J."/>
            <person name="Fei J.J."/>
            <person name="Salam N."/>
            <person name="Kim C.J."/>
            <person name="Hozzein W.N."/>
            <person name="Xiao M."/>
            <person name="Huang H.Q."/>
            <person name="Li W.J."/>
        </authorList>
    </citation>
    <scope>NUCLEOTIDE SEQUENCE [LARGE SCALE GENOMIC DNA]</scope>
    <source>
        <strain evidence="13 14">YIM T102</strain>
    </source>
</reference>
<dbReference type="Gene3D" id="2.160.20.10">
    <property type="entry name" value="Single-stranded right-handed beta-helix, Pectin lyase-like"/>
    <property type="match status" value="1"/>
</dbReference>
<protein>
    <recommendedName>
        <fullName evidence="5">pectate lyase</fullName>
        <ecNumber evidence="5">4.2.2.2</ecNumber>
    </recommendedName>
</protein>
<keyword evidence="9 13" id="KW-0456">Lyase</keyword>
<gene>
    <name evidence="13" type="ORF">JE024_28055</name>
</gene>
<evidence type="ECO:0000256" key="2">
    <source>
        <dbReference type="ARBA" id="ARBA00001913"/>
    </source>
</evidence>
<accession>A0ABS2UYH4</accession>
<keyword evidence="11" id="KW-0472">Membrane</keyword>
<dbReference type="PROSITE" id="PS50231">
    <property type="entry name" value="RICIN_B_LECTIN"/>
    <property type="match status" value="1"/>
</dbReference>
<organism evidence="13 14">
    <name type="scientific">Streptomyces zhihengii</name>
    <dbReference type="NCBI Taxonomy" id="1818004"/>
    <lineage>
        <taxon>Bacteria</taxon>
        <taxon>Bacillati</taxon>
        <taxon>Actinomycetota</taxon>
        <taxon>Actinomycetes</taxon>
        <taxon>Kitasatosporales</taxon>
        <taxon>Streptomycetaceae</taxon>
        <taxon>Streptomyces</taxon>
    </lineage>
</organism>
<dbReference type="SMART" id="SM00458">
    <property type="entry name" value="RICIN"/>
    <property type="match status" value="1"/>
</dbReference>
<comment type="cofactor">
    <cofactor evidence="2">
        <name>Ca(2+)</name>
        <dbReference type="ChEBI" id="CHEBI:29108"/>
    </cofactor>
</comment>
<feature type="region of interest" description="Disordered" evidence="10">
    <location>
        <begin position="218"/>
        <end position="258"/>
    </location>
</feature>
<keyword evidence="11" id="KW-1133">Transmembrane helix</keyword>
<evidence type="ECO:0000256" key="6">
    <source>
        <dbReference type="ARBA" id="ARBA00022525"/>
    </source>
</evidence>
<feature type="domain" description="Ricin B lectin" evidence="12">
    <location>
        <begin position="89"/>
        <end position="223"/>
    </location>
</feature>
<evidence type="ECO:0000256" key="5">
    <source>
        <dbReference type="ARBA" id="ARBA00012272"/>
    </source>
</evidence>
<keyword evidence="8" id="KW-0106">Calcium</keyword>
<dbReference type="InterPro" id="IPR000772">
    <property type="entry name" value="Ricin_B_lectin"/>
</dbReference>
<dbReference type="EMBL" id="JAFEJA010000001">
    <property type="protein sequence ID" value="MBM9622524.1"/>
    <property type="molecule type" value="Genomic_DNA"/>
</dbReference>
<evidence type="ECO:0000313" key="13">
    <source>
        <dbReference type="EMBL" id="MBM9622524.1"/>
    </source>
</evidence>
<evidence type="ECO:0000256" key="4">
    <source>
        <dbReference type="ARBA" id="ARBA00006463"/>
    </source>
</evidence>
<evidence type="ECO:0000256" key="11">
    <source>
        <dbReference type="SAM" id="Phobius"/>
    </source>
</evidence>
<evidence type="ECO:0000256" key="9">
    <source>
        <dbReference type="ARBA" id="ARBA00023239"/>
    </source>
</evidence>
<proteinExistence type="inferred from homology"/>
<evidence type="ECO:0000259" key="12">
    <source>
        <dbReference type="SMART" id="SM00458"/>
    </source>
</evidence>
<evidence type="ECO:0000256" key="10">
    <source>
        <dbReference type="SAM" id="MobiDB-lite"/>
    </source>
</evidence>
<dbReference type="InterPro" id="IPR004898">
    <property type="entry name" value="Pectate_lyase_PlyH/PlyE-like"/>
</dbReference>
<feature type="transmembrane region" description="Helical" evidence="11">
    <location>
        <begin position="59"/>
        <end position="79"/>
    </location>
</feature>
<feature type="compositionally biased region" description="Pro residues" evidence="10">
    <location>
        <begin position="227"/>
        <end position="243"/>
    </location>
</feature>
<name>A0ABS2UYH4_9ACTN</name>
<dbReference type="Pfam" id="PF03211">
    <property type="entry name" value="Pectate_lyase"/>
    <property type="match status" value="1"/>
</dbReference>
<dbReference type="InterPro" id="IPR012334">
    <property type="entry name" value="Pectin_lyas_fold"/>
</dbReference>
<dbReference type="SUPFAM" id="SSF51126">
    <property type="entry name" value="Pectin lyase-like"/>
    <property type="match status" value="1"/>
</dbReference>
<dbReference type="Pfam" id="PF14200">
    <property type="entry name" value="RicinB_lectin_2"/>
    <property type="match status" value="1"/>
</dbReference>
<dbReference type="Gene3D" id="2.80.10.50">
    <property type="match status" value="2"/>
</dbReference>
<dbReference type="PANTHER" id="PTHR33407">
    <property type="entry name" value="PECTATE LYASE F-RELATED"/>
    <property type="match status" value="1"/>
</dbReference>
<comment type="similarity">
    <text evidence="4">Belongs to the polysaccharide lyase 3 family.</text>
</comment>
<comment type="catalytic activity">
    <reaction evidence="1">
        <text>Eliminative cleavage of (1-&gt;4)-alpha-D-galacturonan to give oligosaccharides with 4-deoxy-alpha-D-galact-4-enuronosyl groups at their non-reducing ends.</text>
        <dbReference type="EC" id="4.2.2.2"/>
    </reaction>
</comment>
<evidence type="ECO:0000256" key="8">
    <source>
        <dbReference type="ARBA" id="ARBA00022837"/>
    </source>
</evidence>
<keyword evidence="11" id="KW-0812">Transmembrane</keyword>